<evidence type="ECO:0000313" key="2">
    <source>
        <dbReference type="Proteomes" id="UP000321204"/>
    </source>
</evidence>
<dbReference type="RefSeq" id="WP_146790838.1">
    <property type="nucleotide sequence ID" value="NZ_BAABIO010000003.1"/>
</dbReference>
<reference evidence="1 2" key="1">
    <citation type="journal article" date="2015" name="Int. J. Syst. Evol. Microbiol.">
        <title>Flavisolibacter ginsenosidimutans sp. nov., with ginsenoside-converting activity isolated from soil used for cultivating ginseng.</title>
        <authorList>
            <person name="Zhao Y."/>
            <person name="Liu Q."/>
            <person name="Kang M.S."/>
            <person name="Jin F."/>
            <person name="Yu H."/>
            <person name="Im W.T."/>
        </authorList>
    </citation>
    <scope>NUCLEOTIDE SEQUENCE [LARGE SCALE GENOMIC DNA]</scope>
    <source>
        <strain evidence="1 2">Gsoil 636</strain>
    </source>
</reference>
<name>A0A5B8UND5_9BACT</name>
<organism evidence="1 2">
    <name type="scientific">Flavisolibacter ginsenosidimutans</name>
    <dbReference type="NCBI Taxonomy" id="661481"/>
    <lineage>
        <taxon>Bacteria</taxon>
        <taxon>Pseudomonadati</taxon>
        <taxon>Bacteroidota</taxon>
        <taxon>Chitinophagia</taxon>
        <taxon>Chitinophagales</taxon>
        <taxon>Chitinophagaceae</taxon>
        <taxon>Flavisolibacter</taxon>
    </lineage>
</organism>
<sequence length="250" mass="28329">MSVNKPSYLLFLLTVCGFFSALCAGLHCAVIKAGLLADPVYLAKRPTKRFSRLRLVWHARLVRRIVSLLVRTPLRKGVLRLVNFNVPLPGHLGCILVTCHSPWKRLLVQWCLDKNFALFIGGGKWNDERERIQRQGRSVVELRELIKYLQEGGRVVIKAEVFNTLNDCRVSFLGKRCNASRFAERLAILAHVPIQTLVVKLSNNAIELSAGPQFFTEGLNAKSTMITTQVLSFFEKEIERNPAILSNYVR</sequence>
<dbReference type="OrthoDB" id="1490669at2"/>
<evidence type="ECO:0000313" key="1">
    <source>
        <dbReference type="EMBL" id="QEC57966.1"/>
    </source>
</evidence>
<gene>
    <name evidence="1" type="ORF">FSB75_19320</name>
</gene>
<dbReference type="AlphaFoldDB" id="A0A5B8UND5"/>
<protein>
    <submittedName>
        <fullName evidence="1">Uncharacterized protein</fullName>
    </submittedName>
</protein>
<keyword evidence="2" id="KW-1185">Reference proteome</keyword>
<dbReference type="Proteomes" id="UP000321204">
    <property type="component" value="Chromosome"/>
</dbReference>
<dbReference type="KEGG" id="fgg:FSB75_19320"/>
<proteinExistence type="predicted"/>
<dbReference type="EMBL" id="CP042433">
    <property type="protein sequence ID" value="QEC57966.1"/>
    <property type="molecule type" value="Genomic_DNA"/>
</dbReference>
<accession>A0A5B8UND5</accession>